<dbReference type="GeneID" id="111020474"/>
<feature type="compositionally biased region" description="Basic and acidic residues" evidence="1">
    <location>
        <begin position="172"/>
        <end position="190"/>
    </location>
</feature>
<feature type="region of interest" description="Disordered" evidence="1">
    <location>
        <begin position="158"/>
        <end position="190"/>
    </location>
</feature>
<dbReference type="KEGG" id="mcha:111020474"/>
<reference evidence="3" key="1">
    <citation type="submission" date="2025-08" db="UniProtKB">
        <authorList>
            <consortium name="RefSeq"/>
        </authorList>
    </citation>
    <scope>IDENTIFICATION</scope>
</reference>
<evidence type="ECO:0000256" key="1">
    <source>
        <dbReference type="SAM" id="MobiDB-lite"/>
    </source>
</evidence>
<organism evidence="2 3">
    <name type="scientific">Momordica charantia</name>
    <name type="common">Bitter gourd</name>
    <name type="synonym">Balsam pear</name>
    <dbReference type="NCBI Taxonomy" id="3673"/>
    <lineage>
        <taxon>Eukaryota</taxon>
        <taxon>Viridiplantae</taxon>
        <taxon>Streptophyta</taxon>
        <taxon>Embryophyta</taxon>
        <taxon>Tracheophyta</taxon>
        <taxon>Spermatophyta</taxon>
        <taxon>Magnoliopsida</taxon>
        <taxon>eudicotyledons</taxon>
        <taxon>Gunneridae</taxon>
        <taxon>Pentapetalae</taxon>
        <taxon>rosids</taxon>
        <taxon>fabids</taxon>
        <taxon>Cucurbitales</taxon>
        <taxon>Cucurbitaceae</taxon>
        <taxon>Momordiceae</taxon>
        <taxon>Momordica</taxon>
    </lineage>
</organism>
<protein>
    <submittedName>
        <fullName evidence="3">Uncharacterized protein LOC111020474</fullName>
    </submittedName>
</protein>
<evidence type="ECO:0000313" key="3">
    <source>
        <dbReference type="RefSeq" id="XP_022152850.1"/>
    </source>
</evidence>
<sequence>MYSNDEVLIWRVETTTNTDEYKKKIKKYIYSELGRPTKKPELSGLGLLVLLIVSELLVNVPSVKLASPHHQNQRNQSSGERNPGRQRKRLPVTLLPETNQLLHGRPVEPLFPQLLQRLFIVQLSGDLHVQNVRPQRARDLPEVEQSREIFEPKQLRNYGEQQWKLSPEGEPDYDRRQVDGARHREGDQKL</sequence>
<evidence type="ECO:0000313" key="2">
    <source>
        <dbReference type="Proteomes" id="UP000504603"/>
    </source>
</evidence>
<dbReference type="Proteomes" id="UP000504603">
    <property type="component" value="Unplaced"/>
</dbReference>
<proteinExistence type="predicted"/>
<feature type="non-terminal residue" evidence="3">
    <location>
        <position position="190"/>
    </location>
</feature>
<gene>
    <name evidence="3" type="primary">LOC111020474</name>
</gene>
<feature type="region of interest" description="Disordered" evidence="1">
    <location>
        <begin position="66"/>
        <end position="88"/>
    </location>
</feature>
<keyword evidence="2" id="KW-1185">Reference proteome</keyword>
<feature type="compositionally biased region" description="Polar residues" evidence="1">
    <location>
        <begin position="69"/>
        <end position="80"/>
    </location>
</feature>
<dbReference type="RefSeq" id="XP_022152850.1">
    <property type="nucleotide sequence ID" value="XM_022297158.1"/>
</dbReference>
<name>A0A6J1DF47_MOMCH</name>
<accession>A0A6J1DF47</accession>
<dbReference type="AlphaFoldDB" id="A0A6J1DF47"/>